<protein>
    <recommendedName>
        <fullName evidence="7">Acyl carrier protein</fullName>
        <shortName evidence="7">ACP</shortName>
    </recommendedName>
</protein>
<evidence type="ECO:0000256" key="5">
    <source>
        <dbReference type="ARBA" id="ARBA00023098"/>
    </source>
</evidence>
<dbReference type="PROSITE" id="PS50075">
    <property type="entry name" value="CARRIER"/>
    <property type="match status" value="1"/>
</dbReference>
<name>A0ABY5BRE3_9LACO</name>
<keyword evidence="7" id="KW-0963">Cytoplasm</keyword>
<dbReference type="SUPFAM" id="SSF47336">
    <property type="entry name" value="ACP-like"/>
    <property type="match status" value="1"/>
</dbReference>
<reference evidence="9" key="1">
    <citation type="submission" date="2022-05" db="EMBL/GenBank/DDBJ databases">
        <authorList>
            <person name="Oliphant S.A."/>
            <person name="Watson-Haigh N.S."/>
            <person name="Sumby K.M."/>
            <person name="Gardner J.M."/>
            <person name="Jiranek V."/>
        </authorList>
    </citation>
    <scope>NUCLEOTIDE SEQUENCE</scope>
    <source>
        <strain evidence="9">KI11_C11</strain>
    </source>
</reference>
<comment type="PTM">
    <text evidence="7">4'-phosphopantetheine is transferred from CoA to a specific serine of apo-ACP by AcpS. This modification is essential for activity because fatty acids are bound in thioester linkage to the sulfhydryl of the prosthetic group.</text>
</comment>
<evidence type="ECO:0000313" key="9">
    <source>
        <dbReference type="EMBL" id="USS87540.1"/>
    </source>
</evidence>
<dbReference type="Proteomes" id="UP001057025">
    <property type="component" value="Chromosome"/>
</dbReference>
<sequence>MDEKTVFYTVAQTLEDQFQVEKAEINRETNFQRDLGADFVDLAHFIVEIEDEFGDVIPDDAAEQIDTVQDLVDVIVKNTPDKK</sequence>
<dbReference type="InterPro" id="IPR003231">
    <property type="entry name" value="ACP"/>
</dbReference>
<dbReference type="EMBL" id="CP097118">
    <property type="protein sequence ID" value="USS87540.1"/>
    <property type="molecule type" value="Genomic_DNA"/>
</dbReference>
<evidence type="ECO:0000256" key="7">
    <source>
        <dbReference type="HAMAP-Rule" id="MF_01217"/>
    </source>
</evidence>
<dbReference type="NCBIfam" id="NF002150">
    <property type="entry name" value="PRK00982.1-4"/>
    <property type="match status" value="1"/>
</dbReference>
<evidence type="ECO:0000256" key="4">
    <source>
        <dbReference type="ARBA" id="ARBA00022832"/>
    </source>
</evidence>
<evidence type="ECO:0000256" key="3">
    <source>
        <dbReference type="ARBA" id="ARBA00022553"/>
    </source>
</evidence>
<keyword evidence="5 7" id="KW-0443">Lipid metabolism</keyword>
<comment type="subcellular location">
    <subcellularLocation>
        <location evidence="7">Cytoplasm</location>
    </subcellularLocation>
</comment>
<evidence type="ECO:0000256" key="1">
    <source>
        <dbReference type="ARBA" id="ARBA00022450"/>
    </source>
</evidence>
<keyword evidence="4 7" id="KW-0276">Fatty acid metabolism</keyword>
<proteinExistence type="inferred from homology"/>
<comment type="caution">
    <text evidence="7">Lacks conserved residue(s) required for the propagation of feature annotation.</text>
</comment>
<dbReference type="HAMAP" id="MF_01217">
    <property type="entry name" value="Acyl_carrier"/>
    <property type="match status" value="1"/>
</dbReference>
<comment type="similarity">
    <text evidence="7">Belongs to the acyl carrier protein (ACP) family.</text>
</comment>
<dbReference type="Gene3D" id="1.10.1200.10">
    <property type="entry name" value="ACP-like"/>
    <property type="match status" value="1"/>
</dbReference>
<dbReference type="PANTHER" id="PTHR20863">
    <property type="entry name" value="ACYL CARRIER PROTEIN"/>
    <property type="match status" value="1"/>
</dbReference>
<keyword evidence="10" id="KW-1185">Reference proteome</keyword>
<gene>
    <name evidence="7" type="primary">acpP</name>
    <name evidence="9" type="ORF">M3M39_05305</name>
</gene>
<keyword evidence="3 7" id="KW-0597">Phosphoprotein</keyword>
<keyword evidence="6 7" id="KW-0275">Fatty acid biosynthesis</keyword>
<feature type="domain" description="Carrier" evidence="8">
    <location>
        <begin position="1"/>
        <end position="79"/>
    </location>
</feature>
<organism evidence="9 10">
    <name type="scientific">Fructilactobacillus hinvesii</name>
    <dbReference type="NCBI Taxonomy" id="2940300"/>
    <lineage>
        <taxon>Bacteria</taxon>
        <taxon>Bacillati</taxon>
        <taxon>Bacillota</taxon>
        <taxon>Bacilli</taxon>
        <taxon>Lactobacillales</taxon>
        <taxon>Lactobacillaceae</taxon>
        <taxon>Fructilactobacillus</taxon>
    </lineage>
</organism>
<accession>A0ABY5BRE3</accession>
<comment type="function">
    <text evidence="7">Carrier of the growing fatty acid chain in fatty acid biosynthesis.</text>
</comment>
<comment type="pathway">
    <text evidence="7">Lipid metabolism; fatty acid biosynthesis.</text>
</comment>
<dbReference type="RefSeq" id="WP_252796837.1">
    <property type="nucleotide sequence ID" value="NZ_CP097118.1"/>
</dbReference>
<evidence type="ECO:0000313" key="10">
    <source>
        <dbReference type="Proteomes" id="UP001057025"/>
    </source>
</evidence>
<dbReference type="InterPro" id="IPR036736">
    <property type="entry name" value="ACP-like_sf"/>
</dbReference>
<evidence type="ECO:0000259" key="8">
    <source>
        <dbReference type="PROSITE" id="PS50075"/>
    </source>
</evidence>
<dbReference type="PANTHER" id="PTHR20863:SF76">
    <property type="entry name" value="CARRIER DOMAIN-CONTAINING PROTEIN"/>
    <property type="match status" value="1"/>
</dbReference>
<evidence type="ECO:0000256" key="6">
    <source>
        <dbReference type="ARBA" id="ARBA00023160"/>
    </source>
</evidence>
<keyword evidence="1 7" id="KW-0596">Phosphopantetheine</keyword>
<keyword evidence="2 7" id="KW-0444">Lipid biosynthesis</keyword>
<evidence type="ECO:0000256" key="2">
    <source>
        <dbReference type="ARBA" id="ARBA00022516"/>
    </source>
</evidence>
<dbReference type="Pfam" id="PF00550">
    <property type="entry name" value="PP-binding"/>
    <property type="match status" value="1"/>
</dbReference>
<dbReference type="InterPro" id="IPR009081">
    <property type="entry name" value="PP-bd_ACP"/>
</dbReference>